<reference evidence="3" key="1">
    <citation type="submission" date="2016-06" db="UniProtKB">
        <authorList>
            <consortium name="WormBaseParasite"/>
        </authorList>
    </citation>
    <scope>IDENTIFICATION</scope>
</reference>
<evidence type="ECO:0000313" key="1">
    <source>
        <dbReference type="EMBL" id="VDK30713.1"/>
    </source>
</evidence>
<accession>A0A183CZ04</accession>
<protein>
    <submittedName>
        <fullName evidence="3">Secreted protein</fullName>
    </submittedName>
</protein>
<dbReference type="AlphaFoldDB" id="A0A183CZ04"/>
<dbReference type="EMBL" id="UYRT01002167">
    <property type="protein sequence ID" value="VDK30713.1"/>
    <property type="molecule type" value="Genomic_DNA"/>
</dbReference>
<evidence type="ECO:0000313" key="2">
    <source>
        <dbReference type="Proteomes" id="UP000271098"/>
    </source>
</evidence>
<name>A0A183CZ04_9BILA</name>
<reference evidence="1 2" key="2">
    <citation type="submission" date="2018-11" db="EMBL/GenBank/DDBJ databases">
        <authorList>
            <consortium name="Pathogen Informatics"/>
        </authorList>
    </citation>
    <scope>NUCLEOTIDE SEQUENCE [LARGE SCALE GENOMIC DNA]</scope>
</reference>
<dbReference type="Proteomes" id="UP000271098">
    <property type="component" value="Unassembled WGS sequence"/>
</dbReference>
<proteinExistence type="predicted"/>
<gene>
    <name evidence="1" type="ORF">GPUH_LOCUS1695</name>
</gene>
<keyword evidence="2" id="KW-1185">Reference proteome</keyword>
<evidence type="ECO:0000313" key="3">
    <source>
        <dbReference type="WBParaSite" id="GPUH_0000169901-mRNA-1"/>
    </source>
</evidence>
<sequence length="87" mass="9224">MKRGTGILLIADGAAAGLAPKFVSSKHKWRKRGELRDGLVVEAAQCLGGSGDGCGTGRKNWNTNTEVFCAPVDGFYSGLLRLKPRSC</sequence>
<organism evidence="3">
    <name type="scientific">Gongylonema pulchrum</name>
    <dbReference type="NCBI Taxonomy" id="637853"/>
    <lineage>
        <taxon>Eukaryota</taxon>
        <taxon>Metazoa</taxon>
        <taxon>Ecdysozoa</taxon>
        <taxon>Nematoda</taxon>
        <taxon>Chromadorea</taxon>
        <taxon>Rhabditida</taxon>
        <taxon>Spirurina</taxon>
        <taxon>Spiruromorpha</taxon>
        <taxon>Spiruroidea</taxon>
        <taxon>Gongylonematidae</taxon>
        <taxon>Gongylonema</taxon>
    </lineage>
</organism>
<dbReference type="WBParaSite" id="GPUH_0000169901-mRNA-1">
    <property type="protein sequence ID" value="GPUH_0000169901-mRNA-1"/>
    <property type="gene ID" value="GPUH_0000169901"/>
</dbReference>